<dbReference type="PANTHER" id="PTHR44019">
    <property type="entry name" value="WD REPEAT-CONTAINING PROTEIN 55"/>
    <property type="match status" value="1"/>
</dbReference>
<dbReference type="InterPro" id="IPR011047">
    <property type="entry name" value="Quinoprotein_ADH-like_sf"/>
</dbReference>
<comment type="caution">
    <text evidence="4">The sequence shown here is derived from an EMBL/GenBank/DDBJ whole genome shotgun (WGS) entry which is preliminary data.</text>
</comment>
<keyword evidence="1 3" id="KW-0853">WD repeat</keyword>
<evidence type="ECO:0000256" key="2">
    <source>
        <dbReference type="ARBA" id="ARBA00022737"/>
    </source>
</evidence>
<evidence type="ECO:0000313" key="5">
    <source>
        <dbReference type="Proteomes" id="UP001169719"/>
    </source>
</evidence>
<dbReference type="InterPro" id="IPR050505">
    <property type="entry name" value="WDR55/POC1"/>
</dbReference>
<feature type="repeat" description="WD" evidence="3">
    <location>
        <begin position="159"/>
        <end position="200"/>
    </location>
</feature>
<dbReference type="RefSeq" id="WP_289960409.1">
    <property type="nucleotide sequence ID" value="NZ_JAUEOZ010000001.1"/>
</dbReference>
<name>A0ABT7XWE8_9VIBR</name>
<accession>A0ABT7XWE8</accession>
<dbReference type="SUPFAM" id="SSF50998">
    <property type="entry name" value="Quinoprotein alcohol dehydrogenase-like"/>
    <property type="match status" value="1"/>
</dbReference>
<dbReference type="PROSITE" id="PS50294">
    <property type="entry name" value="WD_REPEATS_REGION"/>
    <property type="match status" value="1"/>
</dbReference>
<dbReference type="EMBL" id="JAUEOZ010000001">
    <property type="protein sequence ID" value="MDN2480099.1"/>
    <property type="molecule type" value="Genomic_DNA"/>
</dbReference>
<evidence type="ECO:0000256" key="1">
    <source>
        <dbReference type="ARBA" id="ARBA00022574"/>
    </source>
</evidence>
<keyword evidence="2" id="KW-0677">Repeat</keyword>
<gene>
    <name evidence="4" type="ORF">QWJ08_01565</name>
</gene>
<dbReference type="Pfam" id="PF00400">
    <property type="entry name" value="WD40"/>
    <property type="match status" value="2"/>
</dbReference>
<dbReference type="SMART" id="SM00320">
    <property type="entry name" value="WD40"/>
    <property type="match status" value="5"/>
</dbReference>
<dbReference type="InterPro" id="IPR001680">
    <property type="entry name" value="WD40_rpt"/>
</dbReference>
<dbReference type="InterPro" id="IPR015943">
    <property type="entry name" value="WD40/YVTN_repeat-like_dom_sf"/>
</dbReference>
<dbReference type="PROSITE" id="PS00678">
    <property type="entry name" value="WD_REPEATS_1"/>
    <property type="match status" value="1"/>
</dbReference>
<dbReference type="Proteomes" id="UP001169719">
    <property type="component" value="Unassembled WGS sequence"/>
</dbReference>
<dbReference type="Gene3D" id="2.130.10.10">
    <property type="entry name" value="YVTN repeat-like/Quinoprotein amine dehydrogenase"/>
    <property type="match status" value="2"/>
</dbReference>
<organism evidence="4 5">
    <name type="scientific">Vibrio agarivorans</name>
    <dbReference type="NCBI Taxonomy" id="153622"/>
    <lineage>
        <taxon>Bacteria</taxon>
        <taxon>Pseudomonadati</taxon>
        <taxon>Pseudomonadota</taxon>
        <taxon>Gammaproteobacteria</taxon>
        <taxon>Vibrionales</taxon>
        <taxon>Vibrionaceae</taxon>
        <taxon>Vibrio</taxon>
    </lineage>
</organism>
<dbReference type="PROSITE" id="PS50082">
    <property type="entry name" value="WD_REPEATS_2"/>
    <property type="match status" value="2"/>
</dbReference>
<reference evidence="4" key="1">
    <citation type="submission" date="2024-05" db="EMBL/GenBank/DDBJ databases">
        <title>Genome Sequences of Four Agar- Degrading Marine Bacteria.</title>
        <authorList>
            <person name="Phillips E.K."/>
            <person name="Shaffer J.C."/>
            <person name="Henson M.W."/>
            <person name="Temperton B."/>
            <person name="Thrash C.J."/>
            <person name="Martin M.O."/>
        </authorList>
    </citation>
    <scope>NUCLEOTIDE SEQUENCE</scope>
    <source>
        <strain evidence="4">EKP203</strain>
    </source>
</reference>
<feature type="repeat" description="WD" evidence="3">
    <location>
        <begin position="200"/>
        <end position="241"/>
    </location>
</feature>
<dbReference type="InterPro" id="IPR019775">
    <property type="entry name" value="WD40_repeat_CS"/>
</dbReference>
<keyword evidence="5" id="KW-1185">Reference proteome</keyword>
<protein>
    <recommendedName>
        <fullName evidence="6">Lipoprotein</fullName>
    </recommendedName>
</protein>
<dbReference type="PANTHER" id="PTHR44019:SF8">
    <property type="entry name" value="POC1 CENTRIOLAR PROTEIN HOMOLOG"/>
    <property type="match status" value="1"/>
</dbReference>
<proteinExistence type="predicted"/>
<sequence length="327" mass="36090">MSVTRFLTKNIVWISLLALNGCFFGPTQVAQWELEPQGTTSFGLSRDARFALTYSPENQLTLWDLTLDKKLAELGELDQDASHVSKIRLSDNGRFAITTSQTNFAVWDLGWTKAEGLWSISDGLIRDADIASNGEQVLLGLTNGKAIYVDLVTGRRIEFLAHNEKVNSVAIAPNGRYALSGGNDYQAYLWDTQTGLVVHAFEHEQRVNRVALQRDGELAFTSDGGNQAIIWDLKTGNRVSELKSFSRQLIFSSARFSDDGQWLITGTPAGQIAVWETASGKKIQQMEAKPQKDTRPPRAVVYDAAFGEQQVVSGTSAGIAQAWEFQP</sequence>
<evidence type="ECO:0008006" key="6">
    <source>
        <dbReference type="Google" id="ProtNLM"/>
    </source>
</evidence>
<evidence type="ECO:0000256" key="3">
    <source>
        <dbReference type="PROSITE-ProRule" id="PRU00221"/>
    </source>
</evidence>
<evidence type="ECO:0000313" key="4">
    <source>
        <dbReference type="EMBL" id="MDN2480099.1"/>
    </source>
</evidence>